<proteinExistence type="predicted"/>
<dbReference type="InterPro" id="IPR025323">
    <property type="entry name" value="DUF4229"/>
</dbReference>
<feature type="transmembrane region" description="Helical" evidence="2">
    <location>
        <begin position="63"/>
        <end position="85"/>
    </location>
</feature>
<gene>
    <name evidence="3" type="ORF">H9867_04370</name>
</gene>
<dbReference type="AlphaFoldDB" id="A0A9D1RWR1"/>
<organism evidence="3 4">
    <name type="scientific">Candidatus Corynebacterium gallistercoris</name>
    <dbReference type="NCBI Taxonomy" id="2838530"/>
    <lineage>
        <taxon>Bacteria</taxon>
        <taxon>Bacillati</taxon>
        <taxon>Actinomycetota</taxon>
        <taxon>Actinomycetes</taxon>
        <taxon>Mycobacteriales</taxon>
        <taxon>Corynebacteriaceae</taxon>
        <taxon>Corynebacterium</taxon>
    </lineage>
</organism>
<name>A0A9D1RWR1_9CORY</name>
<comment type="caution">
    <text evidence="3">The sequence shown here is derived from an EMBL/GenBank/DDBJ whole genome shotgun (WGS) entry which is preliminary data.</text>
</comment>
<dbReference type="Proteomes" id="UP000824189">
    <property type="component" value="Unassembled WGS sequence"/>
</dbReference>
<protein>
    <submittedName>
        <fullName evidence="3">DUF4229 domain-containing protein</fullName>
    </submittedName>
</protein>
<feature type="transmembrane region" description="Helical" evidence="2">
    <location>
        <begin position="33"/>
        <end position="57"/>
    </location>
</feature>
<reference evidence="3" key="2">
    <citation type="submission" date="2021-04" db="EMBL/GenBank/DDBJ databases">
        <authorList>
            <person name="Gilroy R."/>
        </authorList>
    </citation>
    <scope>NUCLEOTIDE SEQUENCE</scope>
    <source>
        <strain evidence="3">4376</strain>
    </source>
</reference>
<evidence type="ECO:0000313" key="3">
    <source>
        <dbReference type="EMBL" id="HIW95703.1"/>
    </source>
</evidence>
<keyword evidence="2" id="KW-1133">Transmembrane helix</keyword>
<feature type="region of interest" description="Disordered" evidence="1">
    <location>
        <begin position="1"/>
        <end position="26"/>
    </location>
</feature>
<evidence type="ECO:0000256" key="2">
    <source>
        <dbReference type="SAM" id="Phobius"/>
    </source>
</evidence>
<dbReference type="EMBL" id="DXFZ01000052">
    <property type="protein sequence ID" value="HIW95703.1"/>
    <property type="molecule type" value="Genomic_DNA"/>
</dbReference>
<dbReference type="Pfam" id="PF14012">
    <property type="entry name" value="DUF4229"/>
    <property type="match status" value="1"/>
</dbReference>
<accession>A0A9D1RWR1</accession>
<keyword evidence="2" id="KW-0812">Transmembrane</keyword>
<evidence type="ECO:0000256" key="1">
    <source>
        <dbReference type="SAM" id="MobiDB-lite"/>
    </source>
</evidence>
<keyword evidence="2" id="KW-0472">Membrane</keyword>
<evidence type="ECO:0000313" key="4">
    <source>
        <dbReference type="Proteomes" id="UP000824189"/>
    </source>
</evidence>
<reference evidence="3" key="1">
    <citation type="journal article" date="2021" name="PeerJ">
        <title>Extensive microbial diversity within the chicken gut microbiome revealed by metagenomics and culture.</title>
        <authorList>
            <person name="Gilroy R."/>
            <person name="Ravi A."/>
            <person name="Getino M."/>
            <person name="Pursley I."/>
            <person name="Horton D.L."/>
            <person name="Alikhan N.F."/>
            <person name="Baker D."/>
            <person name="Gharbi K."/>
            <person name="Hall N."/>
            <person name="Watson M."/>
            <person name="Adriaenssens E.M."/>
            <person name="Foster-Nyarko E."/>
            <person name="Jarju S."/>
            <person name="Secka A."/>
            <person name="Antonio M."/>
            <person name="Oren A."/>
            <person name="Chaudhuri R.R."/>
            <person name="La Ragione R."/>
            <person name="Hildebrand F."/>
            <person name="Pallen M.J."/>
        </authorList>
    </citation>
    <scope>NUCLEOTIDE SEQUENCE</scope>
    <source>
        <strain evidence="3">4376</strain>
    </source>
</reference>
<sequence>MTSENSADAQSVKGRSPQAQGKPKLSGKAWRDILLYAFLRLALFFVLTFVIHSVVILLGMAAYFPLLISMTLALLLALPLSMFMFKGLRLRVTEQVAQWDAGRKAHRRELRQQLEERLGE</sequence>